<evidence type="ECO:0000313" key="1">
    <source>
        <dbReference type="EMBL" id="KMQ73268.1"/>
    </source>
</evidence>
<dbReference type="Pfam" id="PF20115">
    <property type="entry name" value="DUF6505"/>
    <property type="match status" value="1"/>
</dbReference>
<dbReference type="EMBL" id="LFBU01000002">
    <property type="protein sequence ID" value="KMQ73268.1"/>
    <property type="molecule type" value="Genomic_DNA"/>
</dbReference>
<dbReference type="AlphaFoldDB" id="A0A0J7J3W9"/>
<dbReference type="STRING" id="1658765.Msub_20465"/>
<organism evidence="1 2">
    <name type="scientific">Marinobacter subterrani</name>
    <dbReference type="NCBI Taxonomy" id="1658765"/>
    <lineage>
        <taxon>Bacteria</taxon>
        <taxon>Pseudomonadati</taxon>
        <taxon>Pseudomonadota</taxon>
        <taxon>Gammaproteobacteria</taxon>
        <taxon>Pseudomonadales</taxon>
        <taxon>Marinobacteraceae</taxon>
        <taxon>Marinobacter</taxon>
    </lineage>
</organism>
<dbReference type="PATRIC" id="fig|1658765.3.peg.3737"/>
<dbReference type="OrthoDB" id="7355897at2"/>
<dbReference type="Proteomes" id="UP000036102">
    <property type="component" value="Unassembled WGS sequence"/>
</dbReference>
<keyword evidence="2" id="KW-1185">Reference proteome</keyword>
<protein>
    <submittedName>
        <fullName evidence="1">Uncharacterized protein</fullName>
    </submittedName>
</protein>
<comment type="caution">
    <text evidence="1">The sequence shown here is derived from an EMBL/GenBank/DDBJ whole genome shotgun (WGS) entry which is preliminary data.</text>
</comment>
<dbReference type="RefSeq" id="WP_048497547.1">
    <property type="nucleotide sequence ID" value="NZ_LFBU01000002.1"/>
</dbReference>
<evidence type="ECO:0000313" key="2">
    <source>
        <dbReference type="Proteomes" id="UP000036102"/>
    </source>
</evidence>
<proteinExistence type="predicted"/>
<reference evidence="1 2" key="1">
    <citation type="submission" date="2015-06" db="EMBL/GenBank/DDBJ databases">
        <title>Marinobacter subterrani, a genetically tractable neutrophilic iron-oxidizing strain isolated from the Soudan Iron Mine.</title>
        <authorList>
            <person name="Bonis B.M."/>
            <person name="Gralnick J.A."/>
        </authorList>
    </citation>
    <scope>NUCLEOTIDE SEQUENCE [LARGE SCALE GENOMIC DNA]</scope>
    <source>
        <strain evidence="1 2">JG233</strain>
    </source>
</reference>
<gene>
    <name evidence="1" type="ORF">Msub_20465</name>
</gene>
<dbReference type="InterPro" id="IPR045442">
    <property type="entry name" value="DUF6505"/>
</dbReference>
<name>A0A0J7J3W9_9GAMM</name>
<accession>A0A0J7J3W9</accession>
<sequence length="158" mass="17551">MKLARTLQLDISDENVFEKPAPSGEWAISGGFEFSNWTEADLKGKARQAFSNGWYSIESGGRASFVGVCNITEPELEQVRRTLAQTFVDHYGAPDIDAAYPVACEEIDQMRNMCEDFEDNTLLMVSRTLTELGVEETYRSRGPQDASLEAFAVHGSVD</sequence>